<dbReference type="EMBL" id="CP003017">
    <property type="protein sequence ID" value="AEN89635.1"/>
    <property type="molecule type" value="Genomic_DNA"/>
</dbReference>
<dbReference type="Pfam" id="PF09951">
    <property type="entry name" value="Imm33"/>
    <property type="match status" value="1"/>
</dbReference>
<dbReference type="Proteomes" id="UP000001283">
    <property type="component" value="Chromosome"/>
</dbReference>
<protein>
    <recommendedName>
        <fullName evidence="1">Immunity protein Imm33 domain-containing protein</fullName>
    </recommendedName>
</protein>
<dbReference type="RefSeq" id="WP_014459980.1">
    <property type="nucleotide sequence ID" value="NC_017138.1"/>
</dbReference>
<feature type="domain" description="Immunity protein Imm33" evidence="1">
    <location>
        <begin position="132"/>
        <end position="216"/>
    </location>
</feature>
<dbReference type="KEGG" id="bmh:BMWSH_2753"/>
<sequence length="227" mass="26739">MKSWFKKYSSNKKHEDSNPYWQLDNIYERNKESPYTFYKPSKAVTDKLKAGDLVKLIFFSDSDQAGYKGERMWVEITDRNKENFVGKLDNEPYHLKSLKLGQTLHFDTEHICDTEYEDDDAAKMDYYFDTLVTVSNDVLERNEFNFLLKDKPNEPNDSGWVIFSGHEEDEFNSNTDNFQIVALGVVLNVDDSILAFINESPLCAYERNEFGQFDKIHDYDWETYLSE</sequence>
<dbReference type="PANTHER" id="PTHR38743:SF2">
    <property type="entry name" value="DUF2185 DOMAIN-CONTAINING PROTEIN"/>
    <property type="match status" value="1"/>
</dbReference>
<evidence type="ECO:0000313" key="2">
    <source>
        <dbReference type="EMBL" id="AEN89635.1"/>
    </source>
</evidence>
<dbReference type="InterPro" id="IPR018689">
    <property type="entry name" value="Imm33_dom"/>
</dbReference>
<dbReference type="AlphaFoldDB" id="A0A8D3WZF0"/>
<reference evidence="2 3" key="1">
    <citation type="journal article" date="2011" name="J. Bacteriol.">
        <title>Complete genome sequence of the industrial strain Bacillus megaterium WSH-002.</title>
        <authorList>
            <person name="Liu L."/>
            <person name="Li Y."/>
            <person name="Zhang J."/>
            <person name="Zou W."/>
            <person name="Zhou Z."/>
            <person name="Liu J."/>
            <person name="Li X."/>
            <person name="Wang L."/>
            <person name="Chen J."/>
        </authorList>
    </citation>
    <scope>NUCLEOTIDE SEQUENCE [LARGE SCALE GENOMIC DNA]</scope>
    <source>
        <strain evidence="2 3">WSH-002</strain>
    </source>
</reference>
<proteinExistence type="predicted"/>
<organism evidence="2 3">
    <name type="scientific">Priestia megaterium (strain WSH-002)</name>
    <name type="common">Bacillus megaterium</name>
    <dbReference type="NCBI Taxonomy" id="1006007"/>
    <lineage>
        <taxon>Bacteria</taxon>
        <taxon>Bacillati</taxon>
        <taxon>Bacillota</taxon>
        <taxon>Bacilli</taxon>
        <taxon>Bacillales</taxon>
        <taxon>Bacillaceae</taxon>
        <taxon>Priestia</taxon>
    </lineage>
</organism>
<gene>
    <name evidence="2" type="ORF">BMWSH_2753</name>
</gene>
<name>A0A8D3WZF0_PRIMW</name>
<dbReference type="PANTHER" id="PTHR38743">
    <property type="entry name" value="SIMILAR TO GLYOXYLASE I FAMILY PROTEIN"/>
    <property type="match status" value="1"/>
</dbReference>
<evidence type="ECO:0000313" key="3">
    <source>
        <dbReference type="Proteomes" id="UP000001283"/>
    </source>
</evidence>
<accession>A0A8D3WZF0</accession>
<evidence type="ECO:0000259" key="1">
    <source>
        <dbReference type="Pfam" id="PF09951"/>
    </source>
</evidence>